<accession>A0A024GVP6</accession>
<proteinExistence type="predicted"/>
<evidence type="ECO:0000313" key="3">
    <source>
        <dbReference type="Proteomes" id="UP000053237"/>
    </source>
</evidence>
<gene>
    <name evidence="2" type="ORF">BN9_129900</name>
</gene>
<sequence>MDSSLEEFLVTVNLLQEQSQNQLMLNQKLETQQQELMTAYDLANQRAKKISCLALGVQ</sequence>
<dbReference type="AlphaFoldDB" id="A0A024GVP6"/>
<name>A0A024GVP6_9STRA</name>
<protein>
    <submittedName>
        <fullName evidence="2">Uncharacterized protein</fullName>
    </submittedName>
</protein>
<dbReference type="EMBL" id="CAIX01001097">
    <property type="protein sequence ID" value="CCI50752.1"/>
    <property type="molecule type" value="Genomic_DNA"/>
</dbReference>
<evidence type="ECO:0000256" key="1">
    <source>
        <dbReference type="SAM" id="Coils"/>
    </source>
</evidence>
<dbReference type="Proteomes" id="UP000053237">
    <property type="component" value="Unassembled WGS sequence"/>
</dbReference>
<comment type="caution">
    <text evidence="2">The sequence shown here is derived from an EMBL/GenBank/DDBJ whole genome shotgun (WGS) entry which is preliminary data.</text>
</comment>
<organism evidence="2 3">
    <name type="scientific">Albugo candida</name>
    <dbReference type="NCBI Taxonomy" id="65357"/>
    <lineage>
        <taxon>Eukaryota</taxon>
        <taxon>Sar</taxon>
        <taxon>Stramenopiles</taxon>
        <taxon>Oomycota</taxon>
        <taxon>Peronosporomycetes</taxon>
        <taxon>Albuginales</taxon>
        <taxon>Albuginaceae</taxon>
        <taxon>Albugo</taxon>
    </lineage>
</organism>
<feature type="coiled-coil region" evidence="1">
    <location>
        <begin position="15"/>
        <end position="46"/>
    </location>
</feature>
<keyword evidence="1" id="KW-0175">Coiled coil</keyword>
<dbReference type="InParanoid" id="A0A024GVP6"/>
<evidence type="ECO:0000313" key="2">
    <source>
        <dbReference type="EMBL" id="CCI50752.1"/>
    </source>
</evidence>
<keyword evidence="3" id="KW-1185">Reference proteome</keyword>
<reference evidence="2 3" key="1">
    <citation type="submission" date="2012-05" db="EMBL/GenBank/DDBJ databases">
        <title>Recombination and specialization in a pathogen metapopulation.</title>
        <authorList>
            <person name="Gardiner A."/>
            <person name="Kemen E."/>
            <person name="Schultz-Larsen T."/>
            <person name="MacLean D."/>
            <person name="Van Oosterhout C."/>
            <person name="Jones J.D.G."/>
        </authorList>
    </citation>
    <scope>NUCLEOTIDE SEQUENCE [LARGE SCALE GENOMIC DNA]</scope>
    <source>
        <strain evidence="2 3">Ac Nc2</strain>
    </source>
</reference>